<sequence>MAAAMIAYAASQPTVKGIPAEAKKWVITHGYVPCTNDIFICIRGIRNILANSELQELWDESGNGKTWEKNTKKLILNLDHIDTQALPERVPKPPRLPRVLSKMLEHPESKTNPKLIEKIWSKIHGLKEINAVSSETDGYSPLVLFAKFGLKEGVQYLLDKGVDVNKSTPFVNNSLALSFACLNHHYEIAKLLLSAGAKVSSVYAKFSEEDKYRLVHDEGKLDRAIDVIRPSGALITVAESKNGSVEIVKLLVEYGADIYEKELNGYTLAHLCAKSGNVELLKWLVSHDVNIDERSTFFKETALFSGLGNSEIVEVLLTAGANPNIPDRYESTALDKVEWFDEQTDEVKKLVGCSGNMEQSMQRSSVISTLPIS</sequence>
<evidence type="ECO:0000256" key="2">
    <source>
        <dbReference type="ARBA" id="ARBA00023043"/>
    </source>
</evidence>
<dbReference type="Proteomes" id="UP000315303">
    <property type="component" value="Unassembled WGS sequence"/>
</dbReference>
<dbReference type="PANTHER" id="PTHR24198:SF165">
    <property type="entry name" value="ANKYRIN REPEAT-CONTAINING PROTEIN-RELATED"/>
    <property type="match status" value="1"/>
</dbReference>
<dbReference type="SMART" id="SM00248">
    <property type="entry name" value="ANK"/>
    <property type="match status" value="5"/>
</dbReference>
<dbReference type="PROSITE" id="PS50088">
    <property type="entry name" value="ANK_REPEAT"/>
    <property type="match status" value="2"/>
</dbReference>
<feature type="repeat" description="ANK" evidence="3">
    <location>
        <begin position="264"/>
        <end position="296"/>
    </location>
</feature>
<proteinExistence type="predicted"/>
<dbReference type="InterPro" id="IPR002110">
    <property type="entry name" value="Ankyrin_rpt"/>
</dbReference>
<keyword evidence="2 3" id="KW-0040">ANK repeat</keyword>
<name>A0A502L0S2_9GAMM</name>
<evidence type="ECO:0000313" key="5">
    <source>
        <dbReference type="Proteomes" id="UP000315303"/>
    </source>
</evidence>
<evidence type="ECO:0000256" key="1">
    <source>
        <dbReference type="ARBA" id="ARBA00022737"/>
    </source>
</evidence>
<dbReference type="Gene3D" id="1.25.40.20">
    <property type="entry name" value="Ankyrin repeat-containing domain"/>
    <property type="match status" value="2"/>
</dbReference>
<keyword evidence="1" id="KW-0677">Repeat</keyword>
<dbReference type="InterPro" id="IPR025355">
    <property type="entry name" value="DUF4259"/>
</dbReference>
<dbReference type="Pfam" id="PF12796">
    <property type="entry name" value="Ank_2"/>
    <property type="match status" value="2"/>
</dbReference>
<dbReference type="InterPro" id="IPR036770">
    <property type="entry name" value="Ankyrin_rpt-contain_sf"/>
</dbReference>
<organism evidence="4 5">
    <name type="scientific">Litorilituus lipolyticus</name>
    <dbReference type="NCBI Taxonomy" id="2491017"/>
    <lineage>
        <taxon>Bacteria</taxon>
        <taxon>Pseudomonadati</taxon>
        <taxon>Pseudomonadota</taxon>
        <taxon>Gammaproteobacteria</taxon>
        <taxon>Alteromonadales</taxon>
        <taxon>Colwelliaceae</taxon>
        <taxon>Litorilituus</taxon>
    </lineage>
</organism>
<evidence type="ECO:0000256" key="3">
    <source>
        <dbReference type="PROSITE-ProRule" id="PRU00023"/>
    </source>
</evidence>
<reference evidence="4 5" key="1">
    <citation type="submission" date="2019-01" db="EMBL/GenBank/DDBJ databases">
        <title>Litorilituus lipolytica sp. nov., isolated from intertidal sand of the Yellow Sea in China.</title>
        <authorList>
            <person name="Liu A."/>
        </authorList>
    </citation>
    <scope>NUCLEOTIDE SEQUENCE [LARGE SCALE GENOMIC DNA]</scope>
    <source>
        <strain evidence="4 5">RZ04</strain>
    </source>
</reference>
<keyword evidence="5" id="KW-1185">Reference proteome</keyword>
<evidence type="ECO:0000313" key="4">
    <source>
        <dbReference type="EMBL" id="TPH17316.1"/>
    </source>
</evidence>
<dbReference type="PROSITE" id="PS50297">
    <property type="entry name" value="ANK_REP_REGION"/>
    <property type="match status" value="2"/>
</dbReference>
<dbReference type="PANTHER" id="PTHR24198">
    <property type="entry name" value="ANKYRIN REPEAT AND PROTEIN KINASE DOMAIN-CONTAINING PROTEIN"/>
    <property type="match status" value="1"/>
</dbReference>
<feature type="repeat" description="ANK" evidence="3">
    <location>
        <begin position="137"/>
        <end position="169"/>
    </location>
</feature>
<dbReference type="EMBL" id="SAWY01000008">
    <property type="protein sequence ID" value="TPH17316.1"/>
    <property type="molecule type" value="Genomic_DNA"/>
</dbReference>
<accession>A0A502L0S2</accession>
<dbReference type="SUPFAM" id="SSF48403">
    <property type="entry name" value="Ankyrin repeat"/>
    <property type="match status" value="1"/>
</dbReference>
<comment type="caution">
    <text evidence="4">The sequence shown here is derived from an EMBL/GenBank/DDBJ whole genome shotgun (WGS) entry which is preliminary data.</text>
</comment>
<protein>
    <submittedName>
        <fullName evidence="4">DUF4259 domain-containing protein</fullName>
    </submittedName>
</protein>
<dbReference type="Pfam" id="PF14078">
    <property type="entry name" value="DUF4259"/>
    <property type="match status" value="1"/>
</dbReference>
<dbReference type="AlphaFoldDB" id="A0A502L0S2"/>
<gene>
    <name evidence="4" type="ORF">EPA86_04860</name>
</gene>